<evidence type="ECO:0000256" key="1">
    <source>
        <dbReference type="SAM" id="Phobius"/>
    </source>
</evidence>
<gene>
    <name evidence="2" type="ORF">RF11_04074</name>
</gene>
<reference evidence="2 3" key="1">
    <citation type="journal article" date="2014" name="Genome Biol. Evol.">
        <title>The genome of the myxosporean Thelohanellus kitauei shows adaptations to nutrient acquisition within its fish host.</title>
        <authorList>
            <person name="Yang Y."/>
            <person name="Xiong J."/>
            <person name="Zhou Z."/>
            <person name="Huo F."/>
            <person name="Miao W."/>
            <person name="Ran C."/>
            <person name="Liu Y."/>
            <person name="Zhang J."/>
            <person name="Feng J."/>
            <person name="Wang M."/>
            <person name="Wang M."/>
            <person name="Wang L."/>
            <person name="Yao B."/>
        </authorList>
    </citation>
    <scope>NUCLEOTIDE SEQUENCE [LARGE SCALE GENOMIC DNA]</scope>
    <source>
        <strain evidence="2">Wuqing</strain>
    </source>
</reference>
<name>A0A0C2J8F5_THEKT</name>
<keyword evidence="3" id="KW-1185">Reference proteome</keyword>
<comment type="caution">
    <text evidence="2">The sequence shown here is derived from an EMBL/GenBank/DDBJ whole genome shotgun (WGS) entry which is preliminary data.</text>
</comment>
<proteinExistence type="predicted"/>
<dbReference type="AlphaFoldDB" id="A0A0C2J8F5"/>
<dbReference type="EMBL" id="JWZT01000563">
    <property type="protein sequence ID" value="KII74089.1"/>
    <property type="molecule type" value="Genomic_DNA"/>
</dbReference>
<keyword evidence="1" id="KW-0472">Membrane</keyword>
<keyword evidence="1" id="KW-1133">Transmembrane helix</keyword>
<feature type="transmembrane region" description="Helical" evidence="1">
    <location>
        <begin position="29"/>
        <end position="50"/>
    </location>
</feature>
<evidence type="ECO:0000313" key="2">
    <source>
        <dbReference type="EMBL" id="KII74089.1"/>
    </source>
</evidence>
<sequence length="133" mass="15580">MDDKRTILTELNFSLVIKYNKKCTNKINWLLDLCPTVVLVILLTIIRFLFLMDLLNSYVCFVHRYSHLNLNSNDQSEYTHIDEEVLYTCAGSLPMSMEQPPKYDEIYPCQSSSVVFTEDQLEIIEVRFVVIEC</sequence>
<accession>A0A0C2J8F5</accession>
<dbReference type="Proteomes" id="UP000031668">
    <property type="component" value="Unassembled WGS sequence"/>
</dbReference>
<protein>
    <submittedName>
        <fullName evidence="2">Uncharacterized protein</fullName>
    </submittedName>
</protein>
<evidence type="ECO:0000313" key="3">
    <source>
        <dbReference type="Proteomes" id="UP000031668"/>
    </source>
</evidence>
<organism evidence="2 3">
    <name type="scientific">Thelohanellus kitauei</name>
    <name type="common">Myxosporean</name>
    <dbReference type="NCBI Taxonomy" id="669202"/>
    <lineage>
        <taxon>Eukaryota</taxon>
        <taxon>Metazoa</taxon>
        <taxon>Cnidaria</taxon>
        <taxon>Myxozoa</taxon>
        <taxon>Myxosporea</taxon>
        <taxon>Bivalvulida</taxon>
        <taxon>Platysporina</taxon>
        <taxon>Myxobolidae</taxon>
        <taxon>Thelohanellus</taxon>
    </lineage>
</organism>
<keyword evidence="1" id="KW-0812">Transmembrane</keyword>